<evidence type="ECO:0000256" key="1">
    <source>
        <dbReference type="ARBA" id="ARBA00004123"/>
    </source>
</evidence>
<dbReference type="Proteomes" id="UP000670152">
    <property type="component" value="Unassembled WGS sequence"/>
</dbReference>
<evidence type="ECO:0000256" key="4">
    <source>
        <dbReference type="ARBA" id="ARBA00023125"/>
    </source>
</evidence>
<dbReference type="Pfam" id="PF03826">
    <property type="entry name" value="OAR"/>
    <property type="match status" value="1"/>
</dbReference>
<dbReference type="CDD" id="cd00086">
    <property type="entry name" value="homeodomain"/>
    <property type="match status" value="1"/>
</dbReference>
<dbReference type="GO" id="GO:0000978">
    <property type="term" value="F:RNA polymerase II cis-regulatory region sequence-specific DNA binding"/>
    <property type="evidence" value="ECO:0007669"/>
    <property type="project" value="TreeGrafter"/>
</dbReference>
<keyword evidence="5 8" id="KW-0371">Homeobox</keyword>
<dbReference type="PROSITE" id="PS50071">
    <property type="entry name" value="HOMEOBOX_2"/>
    <property type="match status" value="1"/>
</dbReference>
<feature type="non-terminal residue" evidence="13">
    <location>
        <position position="341"/>
    </location>
</feature>
<dbReference type="SUPFAM" id="SSF46689">
    <property type="entry name" value="Homeodomain-like"/>
    <property type="match status" value="1"/>
</dbReference>
<dbReference type="PROSITE" id="PS00027">
    <property type="entry name" value="HOMEOBOX_1"/>
    <property type="match status" value="1"/>
</dbReference>
<feature type="region of interest" description="Disordered" evidence="10">
    <location>
        <begin position="1"/>
        <end position="95"/>
    </location>
</feature>
<evidence type="ECO:0000256" key="9">
    <source>
        <dbReference type="RuleBase" id="RU000682"/>
    </source>
</evidence>
<dbReference type="Pfam" id="PF00046">
    <property type="entry name" value="Homeodomain"/>
    <property type="match status" value="1"/>
</dbReference>
<feature type="non-terminal residue" evidence="13">
    <location>
        <position position="1"/>
    </location>
</feature>
<dbReference type="InterPro" id="IPR009057">
    <property type="entry name" value="Homeodomain-like_sf"/>
</dbReference>
<evidence type="ECO:0000256" key="8">
    <source>
        <dbReference type="PROSITE-ProRule" id="PRU00108"/>
    </source>
</evidence>
<proteinExistence type="inferred from homology"/>
<dbReference type="InterPro" id="IPR017970">
    <property type="entry name" value="Homeobox_CS"/>
</dbReference>
<keyword evidence="3" id="KW-0805">Transcription regulation</keyword>
<evidence type="ECO:0000313" key="14">
    <source>
        <dbReference type="Proteomes" id="UP000670152"/>
    </source>
</evidence>
<accession>A0A836FNL1</accession>
<keyword evidence="6" id="KW-0804">Transcription</keyword>
<feature type="domain" description="OAR" evidence="12">
    <location>
        <begin position="259"/>
        <end position="272"/>
    </location>
</feature>
<protein>
    <submittedName>
        <fullName evidence="13">RX protein</fullName>
    </submittedName>
</protein>
<keyword evidence="4 8" id="KW-0238">DNA-binding</keyword>
<dbReference type="InterPro" id="IPR043562">
    <property type="entry name" value="RAX/RAX2"/>
</dbReference>
<dbReference type="GO" id="GO:0005634">
    <property type="term" value="C:nucleus"/>
    <property type="evidence" value="ECO:0007669"/>
    <property type="project" value="UniProtKB-SubCell"/>
</dbReference>
<evidence type="ECO:0000259" key="12">
    <source>
        <dbReference type="PROSITE" id="PS50803"/>
    </source>
</evidence>
<feature type="compositionally biased region" description="Polar residues" evidence="10">
    <location>
        <begin position="56"/>
        <end position="65"/>
    </location>
</feature>
<dbReference type="Gene3D" id="1.10.10.60">
    <property type="entry name" value="Homeodomain-like"/>
    <property type="match status" value="1"/>
</dbReference>
<feature type="domain" description="Homeobox" evidence="11">
    <location>
        <begin position="89"/>
        <end position="149"/>
    </location>
</feature>
<name>A0A836FNL1_9HYME</name>
<dbReference type="PROSITE" id="PS50803">
    <property type="entry name" value="OAR"/>
    <property type="match status" value="1"/>
</dbReference>
<dbReference type="FunFam" id="1.10.10.60:FF:000071">
    <property type="entry name" value="Retinal homeobox gene 2"/>
    <property type="match status" value="1"/>
</dbReference>
<keyword evidence="7 8" id="KW-0539">Nucleus</keyword>
<comment type="subcellular location">
    <subcellularLocation>
        <location evidence="1 8 9">Nucleus</location>
    </subcellularLocation>
</comment>
<sequence length="341" mass="37212">MDSQQLVDTASQNSQDIVLPKPASSTPRHSIDAILGLASHKRTHQEMEDTSRDTQENTGENSCNSTGGGSDEELGAGCGEDINGNGGKKKHRRNRTTFTTYQLHELERAFEKSHYPDVYSREELAMKVNLPEVRVQVWFQNRRAKWRRQEKMEAARLGLSEYHHAANMRNVAGPALGLPGDPWLAPPGLLSALPGFLAAPHTGYPSYLTSPRRLPSPPNVGAVPNPVPGSLASSMASISAGGHVQPPPPSPPGHDPRTSSIQALRMRAKEHVESITKAYNVSKGKSEGEEISNRDNKENEKLSLCRKLRGGVQTIGPGFKISTANKWESPAQNVIEILRSD</sequence>
<dbReference type="PANTHER" id="PTHR46271:SF4">
    <property type="entry name" value="HOMEOBOX PROTEIN, PUTATIVE-RELATED"/>
    <property type="match status" value="1"/>
</dbReference>
<feature type="region of interest" description="Disordered" evidence="10">
    <location>
        <begin position="218"/>
        <end position="258"/>
    </location>
</feature>
<feature type="compositionally biased region" description="Polar residues" evidence="10">
    <location>
        <begin position="1"/>
        <end position="16"/>
    </location>
</feature>
<evidence type="ECO:0000256" key="2">
    <source>
        <dbReference type="ARBA" id="ARBA00006503"/>
    </source>
</evidence>
<feature type="compositionally biased region" description="Low complexity" evidence="10">
    <location>
        <begin position="219"/>
        <end position="230"/>
    </location>
</feature>
<evidence type="ECO:0000256" key="5">
    <source>
        <dbReference type="ARBA" id="ARBA00023155"/>
    </source>
</evidence>
<dbReference type="SMART" id="SM00389">
    <property type="entry name" value="HOX"/>
    <property type="match status" value="1"/>
</dbReference>
<dbReference type="PANTHER" id="PTHR46271">
    <property type="entry name" value="HOMEOBOX PROTEIN, PUTATIVE-RELATED"/>
    <property type="match status" value="1"/>
</dbReference>
<dbReference type="EMBL" id="JAANIB010002557">
    <property type="protein sequence ID" value="KAG5340312.1"/>
    <property type="molecule type" value="Genomic_DNA"/>
</dbReference>
<dbReference type="OrthoDB" id="6159439at2759"/>
<feature type="compositionally biased region" description="Basic and acidic residues" evidence="10">
    <location>
        <begin position="44"/>
        <end position="55"/>
    </location>
</feature>
<dbReference type="InterPro" id="IPR001356">
    <property type="entry name" value="HD"/>
</dbReference>
<comment type="similarity">
    <text evidence="2">Belongs to the paired homeobox family. Bicoid subfamily.</text>
</comment>
<evidence type="ECO:0000256" key="6">
    <source>
        <dbReference type="ARBA" id="ARBA00023163"/>
    </source>
</evidence>
<organism evidence="13 14">
    <name type="scientific">Acromyrmex heyeri</name>
    <dbReference type="NCBI Taxonomy" id="230685"/>
    <lineage>
        <taxon>Eukaryota</taxon>
        <taxon>Metazoa</taxon>
        <taxon>Ecdysozoa</taxon>
        <taxon>Arthropoda</taxon>
        <taxon>Hexapoda</taxon>
        <taxon>Insecta</taxon>
        <taxon>Pterygota</taxon>
        <taxon>Neoptera</taxon>
        <taxon>Endopterygota</taxon>
        <taxon>Hymenoptera</taxon>
        <taxon>Apocrita</taxon>
        <taxon>Aculeata</taxon>
        <taxon>Formicoidea</taxon>
        <taxon>Formicidae</taxon>
        <taxon>Myrmicinae</taxon>
        <taxon>Acromyrmex</taxon>
    </lineage>
</organism>
<evidence type="ECO:0000256" key="7">
    <source>
        <dbReference type="ARBA" id="ARBA00023242"/>
    </source>
</evidence>
<evidence type="ECO:0000259" key="11">
    <source>
        <dbReference type="PROSITE" id="PS50071"/>
    </source>
</evidence>
<evidence type="ECO:0000256" key="10">
    <source>
        <dbReference type="SAM" id="MobiDB-lite"/>
    </source>
</evidence>
<dbReference type="GO" id="GO:0000981">
    <property type="term" value="F:DNA-binding transcription factor activity, RNA polymerase II-specific"/>
    <property type="evidence" value="ECO:0007669"/>
    <property type="project" value="InterPro"/>
</dbReference>
<evidence type="ECO:0000313" key="13">
    <source>
        <dbReference type="EMBL" id="KAG5340312.1"/>
    </source>
</evidence>
<reference evidence="13 14" key="1">
    <citation type="submission" date="2020-02" db="EMBL/GenBank/DDBJ databases">
        <title>Relaxed selection underlies rapid genomic changes in the transitions from sociality to social parasitism in ants.</title>
        <authorList>
            <person name="Bi X."/>
        </authorList>
    </citation>
    <scope>NUCLEOTIDE SEQUENCE [LARGE SCALE GENOMIC DNA]</scope>
    <source>
        <strain evidence="13">BGI-DK2014b</strain>
        <tissue evidence="13">Whole body</tissue>
    </source>
</reference>
<dbReference type="InterPro" id="IPR003654">
    <property type="entry name" value="OAR_dom"/>
</dbReference>
<evidence type="ECO:0000256" key="3">
    <source>
        <dbReference type="ARBA" id="ARBA00023015"/>
    </source>
</evidence>
<comment type="caution">
    <text evidence="13">The sequence shown here is derived from an EMBL/GenBank/DDBJ whole genome shotgun (WGS) entry which is preliminary data.</text>
</comment>
<dbReference type="GO" id="GO:0045944">
    <property type="term" value="P:positive regulation of transcription by RNA polymerase II"/>
    <property type="evidence" value="ECO:0007669"/>
    <property type="project" value="InterPro"/>
</dbReference>
<gene>
    <name evidence="13" type="primary">Rx</name>
    <name evidence="13" type="ORF">G6Z77_0004846</name>
</gene>
<keyword evidence="14" id="KW-1185">Reference proteome</keyword>
<dbReference type="AlphaFoldDB" id="A0A836FNL1"/>
<feature type="DNA-binding region" description="Homeobox" evidence="8">
    <location>
        <begin position="91"/>
        <end position="150"/>
    </location>
</feature>